<dbReference type="EMBL" id="WEGH01000001">
    <property type="protein sequence ID" value="MQY02542.1"/>
    <property type="molecule type" value="Genomic_DNA"/>
</dbReference>
<dbReference type="Proteomes" id="UP000487268">
    <property type="component" value="Unassembled WGS sequence"/>
</dbReference>
<evidence type="ECO:0000313" key="3">
    <source>
        <dbReference type="Proteomes" id="UP000487268"/>
    </source>
</evidence>
<sequence length="124" mass="12692">MRRTGCLLAAVALTALCTTGPDTPRSNDDPPDPAEPRPAGAISGRVLTAAGTPVPDCPVLPEATSHPAPALPELAAVTNAEGHYRWPLPSATYTLTARCAQGTAHATNLVLHPGEELTADLILG</sequence>
<dbReference type="Gene3D" id="2.60.40.1120">
    <property type="entry name" value="Carboxypeptidase-like, regulatory domain"/>
    <property type="match status" value="1"/>
</dbReference>
<dbReference type="InterPro" id="IPR008969">
    <property type="entry name" value="CarboxyPept-like_regulatory"/>
</dbReference>
<feature type="region of interest" description="Disordered" evidence="1">
    <location>
        <begin position="18"/>
        <end position="42"/>
    </location>
</feature>
<comment type="caution">
    <text evidence="2">The sequence shown here is derived from an EMBL/GenBank/DDBJ whole genome shotgun (WGS) entry which is preliminary data.</text>
</comment>
<gene>
    <name evidence="2" type="ORF">ACRB68_05720</name>
</gene>
<organism evidence="2 3">
    <name type="scientific">Actinomadura macrotermitis</name>
    <dbReference type="NCBI Taxonomy" id="2585200"/>
    <lineage>
        <taxon>Bacteria</taxon>
        <taxon>Bacillati</taxon>
        <taxon>Actinomycetota</taxon>
        <taxon>Actinomycetes</taxon>
        <taxon>Streptosporangiales</taxon>
        <taxon>Thermomonosporaceae</taxon>
        <taxon>Actinomadura</taxon>
    </lineage>
</organism>
<dbReference type="Pfam" id="PF13620">
    <property type="entry name" value="CarboxypepD_reg"/>
    <property type="match status" value="1"/>
</dbReference>
<dbReference type="SUPFAM" id="SSF49464">
    <property type="entry name" value="Carboxypeptidase regulatory domain-like"/>
    <property type="match status" value="1"/>
</dbReference>
<accession>A0A7K0BNV5</accession>
<protein>
    <recommendedName>
        <fullName evidence="4">Carboxypeptidase regulatory-like domain-containing protein</fullName>
    </recommendedName>
</protein>
<dbReference type="OrthoDB" id="3543307at2"/>
<proteinExistence type="predicted"/>
<dbReference type="AlphaFoldDB" id="A0A7K0BNV5"/>
<evidence type="ECO:0008006" key="4">
    <source>
        <dbReference type="Google" id="ProtNLM"/>
    </source>
</evidence>
<evidence type="ECO:0000256" key="1">
    <source>
        <dbReference type="SAM" id="MobiDB-lite"/>
    </source>
</evidence>
<evidence type="ECO:0000313" key="2">
    <source>
        <dbReference type="EMBL" id="MQY02542.1"/>
    </source>
</evidence>
<dbReference type="RefSeq" id="WP_153530697.1">
    <property type="nucleotide sequence ID" value="NZ_WEGH01000001.1"/>
</dbReference>
<reference evidence="2 3" key="1">
    <citation type="submission" date="2019-10" db="EMBL/GenBank/DDBJ databases">
        <title>Actinomadura rubteroloni sp. nov. and Actinomadura macrotermitis sp. nov., isolated from the gut of fungus growing-termite Macrotermes natalensis.</title>
        <authorList>
            <person name="Benndorf R."/>
            <person name="Martin K."/>
            <person name="Kuefner M."/>
            <person name="De Beer W."/>
            <person name="Kaster A.-K."/>
            <person name="Vollmers J."/>
            <person name="Poulsen M."/>
            <person name="Beemelmanns C."/>
        </authorList>
    </citation>
    <scope>NUCLEOTIDE SEQUENCE [LARGE SCALE GENOMIC DNA]</scope>
    <source>
        <strain evidence="2 3">RB68</strain>
    </source>
</reference>
<name>A0A7K0BNV5_9ACTN</name>
<keyword evidence="3" id="KW-1185">Reference proteome</keyword>